<gene>
    <name evidence="10" type="ordered locus">Fleli_1292</name>
</gene>
<accession>I4AIE1</accession>
<keyword evidence="6" id="KW-0175">Coiled coil</keyword>
<dbReference type="STRING" id="880071.Fleli_1292"/>
<dbReference type="OrthoDB" id="9809852at2"/>
<evidence type="ECO:0000256" key="1">
    <source>
        <dbReference type="ARBA" id="ARBA00005915"/>
    </source>
</evidence>
<dbReference type="GO" id="GO:0006281">
    <property type="term" value="P:DNA repair"/>
    <property type="evidence" value="ECO:0007669"/>
    <property type="project" value="InterPro"/>
</dbReference>
<evidence type="ECO:0000256" key="3">
    <source>
        <dbReference type="ARBA" id="ARBA00022722"/>
    </source>
</evidence>
<dbReference type="EMBL" id="CP003345">
    <property type="protein sequence ID" value="AFM03726.1"/>
    <property type="molecule type" value="Genomic_DNA"/>
</dbReference>
<dbReference type="GO" id="GO:0003676">
    <property type="term" value="F:nucleic acid binding"/>
    <property type="evidence" value="ECO:0007669"/>
    <property type="project" value="InterPro"/>
</dbReference>
<evidence type="ECO:0000256" key="2">
    <source>
        <dbReference type="ARBA" id="ARBA00019841"/>
    </source>
</evidence>
<evidence type="ECO:0000256" key="5">
    <source>
        <dbReference type="ARBA" id="ARBA00022839"/>
    </source>
</evidence>
<dbReference type="Gene3D" id="3.10.310.30">
    <property type="match status" value="1"/>
</dbReference>
<keyword evidence="3" id="KW-0540">Nuclease</keyword>
<evidence type="ECO:0000259" key="7">
    <source>
        <dbReference type="Pfam" id="PF01368"/>
    </source>
</evidence>
<dbReference type="Proteomes" id="UP000006054">
    <property type="component" value="Chromosome"/>
</dbReference>
<dbReference type="AlphaFoldDB" id="I4AIE1"/>
<dbReference type="Pfam" id="PF01368">
    <property type="entry name" value="DHH"/>
    <property type="match status" value="1"/>
</dbReference>
<dbReference type="Pfam" id="PF02272">
    <property type="entry name" value="DHHA1"/>
    <property type="match status" value="1"/>
</dbReference>
<name>I4AIE1_BERLS</name>
<feature type="domain" description="RecJ OB" evidence="9">
    <location>
        <begin position="466"/>
        <end position="570"/>
    </location>
</feature>
<dbReference type="InterPro" id="IPR004610">
    <property type="entry name" value="RecJ"/>
</dbReference>
<evidence type="ECO:0000256" key="6">
    <source>
        <dbReference type="SAM" id="Coils"/>
    </source>
</evidence>
<dbReference type="InterPro" id="IPR051673">
    <property type="entry name" value="SSDNA_exonuclease_RecJ"/>
</dbReference>
<dbReference type="GO" id="GO:0006310">
    <property type="term" value="P:DNA recombination"/>
    <property type="evidence" value="ECO:0007669"/>
    <property type="project" value="InterPro"/>
</dbReference>
<dbReference type="PANTHER" id="PTHR30255:SF2">
    <property type="entry name" value="SINGLE-STRANDED-DNA-SPECIFIC EXONUCLEASE RECJ"/>
    <property type="match status" value="1"/>
</dbReference>
<dbReference type="Pfam" id="PF17768">
    <property type="entry name" value="RecJ_OB"/>
    <property type="match status" value="1"/>
</dbReference>
<dbReference type="NCBIfam" id="TIGR00644">
    <property type="entry name" value="recJ"/>
    <property type="match status" value="1"/>
</dbReference>
<dbReference type="InterPro" id="IPR041122">
    <property type="entry name" value="RecJ_OB"/>
</dbReference>
<organism evidence="10 11">
    <name type="scientific">Bernardetia litoralis (strain ATCC 23117 / DSM 6794 / NBRC 15988 / NCIMB 1366 / Fx l1 / Sio-4)</name>
    <name type="common">Flexibacter litoralis</name>
    <dbReference type="NCBI Taxonomy" id="880071"/>
    <lineage>
        <taxon>Bacteria</taxon>
        <taxon>Pseudomonadati</taxon>
        <taxon>Bacteroidota</taxon>
        <taxon>Cytophagia</taxon>
        <taxon>Cytophagales</taxon>
        <taxon>Bernardetiaceae</taxon>
        <taxon>Bernardetia</taxon>
    </lineage>
</organism>
<evidence type="ECO:0000313" key="11">
    <source>
        <dbReference type="Proteomes" id="UP000006054"/>
    </source>
</evidence>
<comment type="similarity">
    <text evidence="1">Belongs to the RecJ family.</text>
</comment>
<dbReference type="GO" id="GO:0008409">
    <property type="term" value="F:5'-3' exonuclease activity"/>
    <property type="evidence" value="ECO:0007669"/>
    <property type="project" value="InterPro"/>
</dbReference>
<dbReference type="RefSeq" id="WP_014797183.1">
    <property type="nucleotide sequence ID" value="NC_018018.1"/>
</dbReference>
<dbReference type="PANTHER" id="PTHR30255">
    <property type="entry name" value="SINGLE-STRANDED-DNA-SPECIFIC EXONUCLEASE RECJ"/>
    <property type="match status" value="1"/>
</dbReference>
<dbReference type="InterPro" id="IPR001667">
    <property type="entry name" value="DDH_dom"/>
</dbReference>
<protein>
    <recommendedName>
        <fullName evidence="2">Single-stranded-DNA-specific exonuclease RecJ</fullName>
    </recommendedName>
</protein>
<feature type="domain" description="DHHA1" evidence="8">
    <location>
        <begin position="360"/>
        <end position="451"/>
    </location>
</feature>
<keyword evidence="5 10" id="KW-0269">Exonuclease</keyword>
<dbReference type="HOGENOM" id="CLU_009736_5_2_10"/>
<evidence type="ECO:0000259" key="9">
    <source>
        <dbReference type="Pfam" id="PF17768"/>
    </source>
</evidence>
<dbReference type="PATRIC" id="fig|880071.3.peg.1268"/>
<feature type="coiled-coil region" evidence="6">
    <location>
        <begin position="304"/>
        <end position="341"/>
    </location>
</feature>
<dbReference type="Gene3D" id="3.90.1640.30">
    <property type="match status" value="1"/>
</dbReference>
<feature type="domain" description="DDH" evidence="7">
    <location>
        <begin position="81"/>
        <end position="237"/>
    </location>
</feature>
<keyword evidence="11" id="KW-1185">Reference proteome</keyword>
<dbReference type="eggNOG" id="COG0608">
    <property type="taxonomic scope" value="Bacteria"/>
</dbReference>
<evidence type="ECO:0000259" key="8">
    <source>
        <dbReference type="Pfam" id="PF02272"/>
    </source>
</evidence>
<evidence type="ECO:0000256" key="4">
    <source>
        <dbReference type="ARBA" id="ARBA00022801"/>
    </source>
</evidence>
<dbReference type="KEGG" id="fli:Fleli_1292"/>
<sequence>MQSKRWLFESLPSNDKISLLSKEINVSHVPATLLLQRGVSDFESAKAFFRPSLSHLHSPFLMKGMDIAINRLKSALENKEKILVYGDYDVDGVTSVAIIYGFLKKLYANNTDEKNVQFYIPNRNTEGYGITKEGLAFAKEENINLIICLDCGVKANEEIQQAKDWGIDFIVCDHHLPDDDLPVSFAMLNPKQKGCDYPFKDLSACAIGYKFLQGFCIRTGTSERNLHYYLDLVALSIAADLVPMKGENRILSYFGLEKINIDPLPGVKALLNLINGYGKKIGVREIVFSVAPRLNAAGRITDAYNSLNLLLASSESEANKLARELNQKNDLRREMEQKMMLEIDDILEKSNPERKTNVLFSKNWHKGLVGIAAAKCVEKTYRPTVILTHSESENGDLAVGSARSISDFDIYKAVESCSDLLTQFGGHKFASGMSMPIENVAQFQERFENAVTDTLEKEQLIPPVRVDMEINFSSITQKMFAVVKQMSPFGPQNMRPVFVARNVQLLSPKIIKETHLKVQVRQGTSLFSAISFGKASFFNQISAKARYDIAFLISENNFRDRSYLQLEIRDILKVE</sequence>
<dbReference type="InterPro" id="IPR003156">
    <property type="entry name" value="DHHA1_dom"/>
</dbReference>
<dbReference type="InterPro" id="IPR038763">
    <property type="entry name" value="DHH_sf"/>
</dbReference>
<proteinExistence type="inferred from homology"/>
<reference evidence="11" key="1">
    <citation type="submission" date="2012-06" db="EMBL/GenBank/DDBJ databases">
        <title>The complete genome of Flexibacter litoralis DSM 6794.</title>
        <authorList>
            <person name="Lucas S."/>
            <person name="Copeland A."/>
            <person name="Lapidus A."/>
            <person name="Glavina del Rio T."/>
            <person name="Dalin E."/>
            <person name="Tice H."/>
            <person name="Bruce D."/>
            <person name="Goodwin L."/>
            <person name="Pitluck S."/>
            <person name="Peters L."/>
            <person name="Ovchinnikova G."/>
            <person name="Lu M."/>
            <person name="Kyrpides N."/>
            <person name="Mavromatis K."/>
            <person name="Ivanova N."/>
            <person name="Brettin T."/>
            <person name="Detter J.C."/>
            <person name="Han C."/>
            <person name="Larimer F."/>
            <person name="Land M."/>
            <person name="Hauser L."/>
            <person name="Markowitz V."/>
            <person name="Cheng J.-F."/>
            <person name="Hugenholtz P."/>
            <person name="Woyke T."/>
            <person name="Wu D."/>
            <person name="Spring S."/>
            <person name="Lang E."/>
            <person name="Kopitz M."/>
            <person name="Brambilla E."/>
            <person name="Klenk H.-P."/>
            <person name="Eisen J.A."/>
        </authorList>
    </citation>
    <scope>NUCLEOTIDE SEQUENCE [LARGE SCALE GENOMIC DNA]</scope>
    <source>
        <strain evidence="11">ATCC 23117 / DSM 6794 / NBRC 15988 / NCIMB 1366 / Sio-4</strain>
    </source>
</reference>
<evidence type="ECO:0000313" key="10">
    <source>
        <dbReference type="EMBL" id="AFM03726.1"/>
    </source>
</evidence>
<keyword evidence="4 10" id="KW-0378">Hydrolase</keyword>
<dbReference type="SUPFAM" id="SSF64182">
    <property type="entry name" value="DHH phosphoesterases"/>
    <property type="match status" value="1"/>
</dbReference>